<sequence>MSVTSHKAAWRNEATERWPPTDDNNCKIKKLTSTLCQLRKGIIQQLLHFIAQYTRDQEEDDVSKSKSAWLLLFREKKQNTLILK</sequence>
<proteinExistence type="predicted"/>
<protein>
    <submittedName>
        <fullName evidence="2">Uncharacterized protein</fullName>
    </submittedName>
</protein>
<keyword evidence="3" id="KW-1185">Reference proteome</keyword>
<evidence type="ECO:0000313" key="2">
    <source>
        <dbReference type="EMBL" id="KAJ1361831.1"/>
    </source>
</evidence>
<name>A0AAD5N6U2_PARTN</name>
<feature type="region of interest" description="Disordered" evidence="1">
    <location>
        <begin position="1"/>
        <end position="23"/>
    </location>
</feature>
<accession>A0AAD5N6U2</accession>
<comment type="caution">
    <text evidence="2">The sequence shown here is derived from an EMBL/GenBank/DDBJ whole genome shotgun (WGS) entry which is preliminary data.</text>
</comment>
<organism evidence="2 3">
    <name type="scientific">Parelaphostrongylus tenuis</name>
    <name type="common">Meningeal worm</name>
    <dbReference type="NCBI Taxonomy" id="148309"/>
    <lineage>
        <taxon>Eukaryota</taxon>
        <taxon>Metazoa</taxon>
        <taxon>Ecdysozoa</taxon>
        <taxon>Nematoda</taxon>
        <taxon>Chromadorea</taxon>
        <taxon>Rhabditida</taxon>
        <taxon>Rhabditina</taxon>
        <taxon>Rhabditomorpha</taxon>
        <taxon>Strongyloidea</taxon>
        <taxon>Metastrongylidae</taxon>
        <taxon>Parelaphostrongylus</taxon>
    </lineage>
</organism>
<feature type="compositionally biased region" description="Basic and acidic residues" evidence="1">
    <location>
        <begin position="13"/>
        <end position="23"/>
    </location>
</feature>
<dbReference type="AlphaFoldDB" id="A0AAD5N6U2"/>
<evidence type="ECO:0000256" key="1">
    <source>
        <dbReference type="SAM" id="MobiDB-lite"/>
    </source>
</evidence>
<reference evidence="2" key="1">
    <citation type="submission" date="2021-06" db="EMBL/GenBank/DDBJ databases">
        <title>Parelaphostrongylus tenuis whole genome reference sequence.</title>
        <authorList>
            <person name="Garwood T.J."/>
            <person name="Larsen P.A."/>
            <person name="Fountain-Jones N.M."/>
            <person name="Garbe J.R."/>
            <person name="Macchietto M.G."/>
            <person name="Kania S.A."/>
            <person name="Gerhold R.W."/>
            <person name="Richards J.E."/>
            <person name="Wolf T.M."/>
        </authorList>
    </citation>
    <scope>NUCLEOTIDE SEQUENCE</scope>
    <source>
        <strain evidence="2">MNPRO001-30</strain>
        <tissue evidence="2">Meninges</tissue>
    </source>
</reference>
<dbReference type="EMBL" id="JAHQIW010004277">
    <property type="protein sequence ID" value="KAJ1361831.1"/>
    <property type="molecule type" value="Genomic_DNA"/>
</dbReference>
<evidence type="ECO:0000313" key="3">
    <source>
        <dbReference type="Proteomes" id="UP001196413"/>
    </source>
</evidence>
<gene>
    <name evidence="2" type="ORF">KIN20_021184</name>
</gene>
<dbReference type="Proteomes" id="UP001196413">
    <property type="component" value="Unassembled WGS sequence"/>
</dbReference>